<evidence type="ECO:0000256" key="2">
    <source>
        <dbReference type="ARBA" id="ARBA00006543"/>
    </source>
</evidence>
<keyword evidence="7 9" id="KW-0539">Nucleus</keyword>
<comment type="subunit">
    <text evidence="9">Component of the Mediator complex.</text>
</comment>
<dbReference type="PhylomeDB" id="A7TQN6"/>
<dbReference type="eggNOG" id="ENOG502QWAC">
    <property type="taxonomic scope" value="Eukaryota"/>
</dbReference>
<proteinExistence type="inferred from homology"/>
<dbReference type="GO" id="GO:0061629">
    <property type="term" value="F:RNA polymerase II-specific DNA-binding transcription factor binding"/>
    <property type="evidence" value="ECO:0007669"/>
    <property type="project" value="EnsemblFungi"/>
</dbReference>
<feature type="region of interest" description="Disordered" evidence="10">
    <location>
        <begin position="55"/>
        <end position="80"/>
    </location>
</feature>
<sequence>MAATGENLVSWSKTGLIAYADSTSQDGNLCITFLETINGTNWRFHPPKRYIIHPHLHESPSSETPGNVNGSNKRNSIGPVGTPNVGIPNVSKTTNYFFYDIKSVYWNNWFNLPGDMLAVCDELGNMTMLILGQSPNGPVTMDKLTMLFQDNVYKIHNKLIQLDESVNSVLKIEKKRTKKEYQTAISDFFWLSSSKAVISSQFCVLDSTINTYRNKVQQIPPYGVFHPPFMKYACLAIRKNGQIDFWYQFSNSKNHKKITLQLNNIQKNQSKELDWLEFSKITPINEEQYLLLSCYSKIANRLSFHKLHVNWNVNTTNHNQLNDPSLTISHIYEINLDRVDEEGKVLEFVNLQVLSKSPVEKDTAPEILLIYNVAGTNSSVVKRYRLNPIKLDPNYLLVLNPELTSLGEKALNPPQRYTLKFSGDLLFNQRIRQVSTEIIDGFITFYLQDGSIQTYNQSDWSLENERLQNQNRQGKFRDILTSVLSAGFTFPKLPTWSIVEWATVSPAMTGVIVKLVGKDEPKFLTVYQTDSSNEKNDSVNSTSFAFGFVAGIHRQLSAEDLSIACKTHLMNISKDNPERGKSFITSLISCIYSFFNITPDAPTEILDKMISSRPVQKAMLLQLELGSSFKNENIYEMARVVMSLRNVYFALNGVARNLQFAIEQLSGSNAAQLTNGKLFQTAFTKQDLVHSLIPIAKWIVKFVTCLVQDLLILINNPGINDSKLVYGVLGARIPRALILSILTEIKRVTQLITKFPENTFPVLNESSAFLKMILNESPVSFERFETFMIDINNKFSSLNEQEPSTKREPSLLVKAEIPPEYTKICDFILTCTKSTILSHIDPAFVYFTDTSGLGISKEELFDNSIIEILQPLEEGLVVDSSRLPEHFKGSKSFSKLNCDGISYDTFTKEELNNGTLKRCCRCGCITRAGYAISGDKTIIPTSIQTKRWPTMYARVCICSGYLYELEN</sequence>
<gene>
    <name evidence="9" type="primary">MED16</name>
    <name evidence="13" type="ORF">Kpol_1015p6</name>
</gene>
<dbReference type="GO" id="GO:0070202">
    <property type="term" value="P:regulation of establishment of protein localization to chromosome"/>
    <property type="evidence" value="ECO:0007669"/>
    <property type="project" value="EnsemblFungi"/>
</dbReference>
<dbReference type="GO" id="GO:0016592">
    <property type="term" value="C:mediator complex"/>
    <property type="evidence" value="ECO:0007669"/>
    <property type="project" value="EnsemblFungi"/>
</dbReference>
<evidence type="ECO:0000256" key="3">
    <source>
        <dbReference type="ARBA" id="ARBA00019614"/>
    </source>
</evidence>
<dbReference type="GO" id="GO:0034605">
    <property type="term" value="P:cellular response to heat"/>
    <property type="evidence" value="ECO:0007669"/>
    <property type="project" value="EnsemblFungi"/>
</dbReference>
<dbReference type="InterPro" id="IPR021665">
    <property type="entry name" value="Mediator_Med16_N"/>
</dbReference>
<evidence type="ECO:0000313" key="14">
    <source>
        <dbReference type="Proteomes" id="UP000000267"/>
    </source>
</evidence>
<evidence type="ECO:0000256" key="4">
    <source>
        <dbReference type="ARBA" id="ARBA00023015"/>
    </source>
</evidence>
<evidence type="ECO:0000256" key="1">
    <source>
        <dbReference type="ARBA" id="ARBA00004123"/>
    </source>
</evidence>
<dbReference type="STRING" id="436907.A7TQN6"/>
<protein>
    <recommendedName>
        <fullName evidence="3 9">Mediator of RNA polymerase II transcription subunit 16</fullName>
    </recommendedName>
    <alternativeName>
        <fullName evidence="8 9">Mediator complex subunit 16</fullName>
    </alternativeName>
</protein>
<dbReference type="EMBL" id="DS480461">
    <property type="protein sequence ID" value="EDO15417.1"/>
    <property type="molecule type" value="Genomic_DNA"/>
</dbReference>
<feature type="domain" description="Mediator complex subunit Med16 N-terminal" evidence="11">
    <location>
        <begin position="173"/>
        <end position="492"/>
    </location>
</feature>
<dbReference type="AlphaFoldDB" id="A7TQN6"/>
<dbReference type="InterPro" id="IPR048338">
    <property type="entry name" value="Mediator_Med16"/>
</dbReference>
<comment type="subcellular location">
    <subcellularLocation>
        <location evidence="1 9">Nucleus</location>
    </subcellularLocation>
</comment>
<evidence type="ECO:0000256" key="6">
    <source>
        <dbReference type="ARBA" id="ARBA00023163"/>
    </source>
</evidence>
<dbReference type="Proteomes" id="UP000000267">
    <property type="component" value="Unassembled WGS sequence"/>
</dbReference>
<dbReference type="InterPro" id="IPR048339">
    <property type="entry name" value="Mediator_Med16_C"/>
</dbReference>
<dbReference type="OMA" id="IACKTHL"/>
<feature type="compositionally biased region" description="Polar residues" evidence="10">
    <location>
        <begin position="61"/>
        <end position="75"/>
    </location>
</feature>
<dbReference type="Pfam" id="PF11635">
    <property type="entry name" value="Med16_N"/>
    <property type="match status" value="1"/>
</dbReference>
<dbReference type="KEGG" id="vpo:Kpol_1015p6"/>
<accession>A7TQN6</accession>
<keyword evidence="14" id="KW-1185">Reference proteome</keyword>
<dbReference type="FunCoup" id="A7TQN6">
    <property type="interactions" value="306"/>
</dbReference>
<keyword evidence="5 9" id="KW-0010">Activator</keyword>
<name>A7TQN6_VANPO</name>
<dbReference type="GO" id="GO:0000122">
    <property type="term" value="P:negative regulation of transcription by RNA polymerase II"/>
    <property type="evidence" value="ECO:0007669"/>
    <property type="project" value="EnsemblFungi"/>
</dbReference>
<dbReference type="OrthoDB" id="4139168at2759"/>
<comment type="similarity">
    <text evidence="2 9">Belongs to the Mediator complex subunit 16 family.</text>
</comment>
<evidence type="ECO:0000256" key="8">
    <source>
        <dbReference type="ARBA" id="ARBA00032015"/>
    </source>
</evidence>
<evidence type="ECO:0000256" key="5">
    <source>
        <dbReference type="ARBA" id="ARBA00023159"/>
    </source>
</evidence>
<evidence type="ECO:0000259" key="12">
    <source>
        <dbReference type="Pfam" id="PF20719"/>
    </source>
</evidence>
<evidence type="ECO:0000256" key="9">
    <source>
        <dbReference type="RuleBase" id="RU364149"/>
    </source>
</evidence>
<keyword evidence="6 9" id="KW-0804">Transcription</keyword>
<dbReference type="InParanoid" id="A7TQN6"/>
<evidence type="ECO:0000313" key="13">
    <source>
        <dbReference type="EMBL" id="EDO15417.1"/>
    </source>
</evidence>
<dbReference type="Pfam" id="PF20719">
    <property type="entry name" value="Med16_C"/>
    <property type="match status" value="1"/>
</dbReference>
<dbReference type="GO" id="GO:0032968">
    <property type="term" value="P:positive regulation of transcription elongation by RNA polymerase II"/>
    <property type="evidence" value="ECO:0007669"/>
    <property type="project" value="EnsemblFungi"/>
</dbReference>
<organism evidence="14">
    <name type="scientific">Vanderwaltozyma polyspora (strain ATCC 22028 / DSM 70294 / BCRC 21397 / CBS 2163 / NBRC 10782 / NRRL Y-8283 / UCD 57-17)</name>
    <name type="common">Kluyveromyces polysporus</name>
    <dbReference type="NCBI Taxonomy" id="436907"/>
    <lineage>
        <taxon>Eukaryota</taxon>
        <taxon>Fungi</taxon>
        <taxon>Dikarya</taxon>
        <taxon>Ascomycota</taxon>
        <taxon>Saccharomycotina</taxon>
        <taxon>Saccharomycetes</taxon>
        <taxon>Saccharomycetales</taxon>
        <taxon>Saccharomycetaceae</taxon>
        <taxon>Vanderwaltozyma</taxon>
    </lineage>
</organism>
<evidence type="ECO:0000256" key="10">
    <source>
        <dbReference type="SAM" id="MobiDB-lite"/>
    </source>
</evidence>
<feature type="domain" description="Mediator complex subunit 16 C-terminal" evidence="12">
    <location>
        <begin position="831"/>
        <end position="964"/>
    </location>
</feature>
<comment type="function">
    <text evidence="9">Component of the Mediator complex, a coactivator involved in the regulated transcription of nearly all RNA polymerase II-dependent genes. Mediator functions as a bridge to convey information from gene-specific regulatory proteins to the basal RNA polymerase II transcription machinery. Mediator is recruited to promoters by direct interactions with regulatory proteins and serves as a scaffold for the assembly of a functional preinitiation complex with RNA polymerase II and the general transcription factors.</text>
</comment>
<dbReference type="PANTHER" id="PTHR13224:SF6">
    <property type="entry name" value="MEDIATOR OF RNA POLYMERASE II TRANSCRIPTION SUBUNIT 16"/>
    <property type="match status" value="1"/>
</dbReference>
<evidence type="ECO:0000256" key="7">
    <source>
        <dbReference type="ARBA" id="ARBA00023242"/>
    </source>
</evidence>
<evidence type="ECO:0000259" key="11">
    <source>
        <dbReference type="Pfam" id="PF11635"/>
    </source>
</evidence>
<dbReference type="GO" id="GO:0060261">
    <property type="term" value="P:positive regulation of transcription initiation by RNA polymerase II"/>
    <property type="evidence" value="ECO:0007669"/>
    <property type="project" value="EnsemblFungi"/>
</dbReference>
<reference evidence="13 14" key="1">
    <citation type="journal article" date="2007" name="Proc. Natl. Acad. Sci. U.S.A.">
        <title>Independent sorting-out of thousands of duplicated gene pairs in two yeast species descended from a whole-genome duplication.</title>
        <authorList>
            <person name="Scannell D.R."/>
            <person name="Frank A.C."/>
            <person name="Conant G.C."/>
            <person name="Byrne K.P."/>
            <person name="Woolfit M."/>
            <person name="Wolfe K.H."/>
        </authorList>
    </citation>
    <scope>NUCLEOTIDE SEQUENCE [LARGE SCALE GENOMIC DNA]</scope>
    <source>
        <strain evidence="14">ATCC 22028 / DSM 70294 / BCRC 21397 / CBS 2163 / NBRC 10782 / NRRL Y-8283 / UCD 57-17</strain>
    </source>
</reference>
<keyword evidence="4 9" id="KW-0805">Transcription regulation</keyword>
<dbReference type="GO" id="GO:0051123">
    <property type="term" value="P:RNA polymerase II preinitiation complex assembly"/>
    <property type="evidence" value="ECO:0007669"/>
    <property type="project" value="EnsemblFungi"/>
</dbReference>
<dbReference type="GO" id="GO:0070847">
    <property type="term" value="C:core mediator complex"/>
    <property type="evidence" value="ECO:0007669"/>
    <property type="project" value="EnsemblFungi"/>
</dbReference>
<dbReference type="HOGENOM" id="CLU_311703_0_0_1"/>
<dbReference type="PANTHER" id="PTHR13224">
    <property type="entry name" value="THYROID HORMONE RECEPTOR-ASSOCIATED PROTEIN-RELATED"/>
    <property type="match status" value="1"/>
</dbReference>